<dbReference type="OrthoDB" id="40822at2759"/>
<dbReference type="EMBL" id="CAJNIZ010044971">
    <property type="protein sequence ID" value="CAE7706632.1"/>
    <property type="molecule type" value="Genomic_DNA"/>
</dbReference>
<dbReference type="AlphaFoldDB" id="A0A812WTK5"/>
<name>A0A812WTK5_SYMPI</name>
<organism evidence="2 3">
    <name type="scientific">Symbiodinium pilosum</name>
    <name type="common">Dinoflagellate</name>
    <dbReference type="NCBI Taxonomy" id="2952"/>
    <lineage>
        <taxon>Eukaryota</taxon>
        <taxon>Sar</taxon>
        <taxon>Alveolata</taxon>
        <taxon>Dinophyceae</taxon>
        <taxon>Suessiales</taxon>
        <taxon>Symbiodiniaceae</taxon>
        <taxon>Symbiodinium</taxon>
    </lineage>
</organism>
<feature type="transmembrane region" description="Helical" evidence="1">
    <location>
        <begin position="329"/>
        <end position="346"/>
    </location>
</feature>
<comment type="caution">
    <text evidence="2">The sequence shown here is derived from an EMBL/GenBank/DDBJ whole genome shotgun (WGS) entry which is preliminary data.</text>
</comment>
<proteinExistence type="predicted"/>
<keyword evidence="3" id="KW-1185">Reference proteome</keyword>
<sequence length="810" mass="90228">MSESFAPQPVMNHSMTVTLVQDCFAQKNLPCRLVPIEDNPWVQQLPKSLKDPVGADIVDIPGSVANIQVDFWGEGRPHRATARALGEAGPVTVLRSRLERKGSGQLAAESVDLLVTGCEVSLWAGEQFAADLRTCFQKLVVKTASANKILGMFGQQFPMAQTGQEIGESWDLQDCIVLIVSQSGGTFAPLALSNLLQTVTPHIFAVTSEWDTPIGRQLRQLKGMQGRVFSTEIGLRPAEPCSLSVVATHQMLTQILIYVASKIVSDRKLSMAAGSKIKRMDLAELEKNNRLNIRALRSIVGREEDHHIARELRAQGRQWAQHVLEVPRAWMLSALYIFITVVYGSAPMTSCTQASMRGFSLEKELIYLAKILDAAIYAFLPQIMILFIRLVQQRPLLHRMTTRTVVIGDVPWVAQSAEAFLSKLMACTYSATGLAVFSANPADHLVHDPSGGAWDTSCLRSVCMAVNQASSIQSLGATCESITIGHNPHRLPLSANAVFLKDARPPFLCEHLLARHSSQREGGSAVSILGAFQNLAADSMQDGEDVQRMLDHRRKRMIKQALEKQCQAESEEKVQAVADSLEVDEDGYVKFEECWRGVQLLHQDVCKKAIKSIFRRLESGCGGVSRSDCKLIFSLQKSSVKSLEDFELLQLQAMNDTVDACVVLESTKVFESWENVFGERLLQQTSTVAQNFQLARTQYISMQLYEGRIASLQRAVAFFVLFHEMATTVVNFWSFVSFGLLSYRIDRTQSIMRVATTASPVSGADVRHKMIELRVQEKLARMKVLLRTGIFNWRRRKWLQQQLSTPDVMV</sequence>
<dbReference type="Proteomes" id="UP000649617">
    <property type="component" value="Unassembled WGS sequence"/>
</dbReference>
<keyword evidence="1" id="KW-0812">Transmembrane</keyword>
<protein>
    <submittedName>
        <fullName evidence="2">Uncharacterized protein</fullName>
    </submittedName>
</protein>
<accession>A0A812WTK5</accession>
<feature type="transmembrane region" description="Helical" evidence="1">
    <location>
        <begin position="716"/>
        <end position="743"/>
    </location>
</feature>
<reference evidence="2" key="1">
    <citation type="submission" date="2021-02" db="EMBL/GenBank/DDBJ databases">
        <authorList>
            <person name="Dougan E. K."/>
            <person name="Rhodes N."/>
            <person name="Thang M."/>
            <person name="Chan C."/>
        </authorList>
    </citation>
    <scope>NUCLEOTIDE SEQUENCE</scope>
</reference>
<feature type="transmembrane region" description="Helical" evidence="1">
    <location>
        <begin position="367"/>
        <end position="391"/>
    </location>
</feature>
<evidence type="ECO:0000313" key="3">
    <source>
        <dbReference type="Proteomes" id="UP000649617"/>
    </source>
</evidence>
<gene>
    <name evidence="2" type="ORF">SPIL2461_LOCUS19959</name>
</gene>
<evidence type="ECO:0000313" key="2">
    <source>
        <dbReference type="EMBL" id="CAE7706632.1"/>
    </source>
</evidence>
<keyword evidence="1" id="KW-1133">Transmembrane helix</keyword>
<keyword evidence="1" id="KW-0472">Membrane</keyword>
<evidence type="ECO:0000256" key="1">
    <source>
        <dbReference type="SAM" id="Phobius"/>
    </source>
</evidence>